<dbReference type="EMBL" id="FQZA01000002">
    <property type="protein sequence ID" value="SHI61651.1"/>
    <property type="molecule type" value="Genomic_DNA"/>
</dbReference>
<dbReference type="GO" id="GO:0000160">
    <property type="term" value="P:phosphorelay signal transduction system"/>
    <property type="evidence" value="ECO:0007669"/>
    <property type="project" value="InterPro"/>
</dbReference>
<dbReference type="PROSITE" id="PS50110">
    <property type="entry name" value="RESPONSE_REGULATORY"/>
    <property type="match status" value="1"/>
</dbReference>
<dbReference type="InterPro" id="IPR011006">
    <property type="entry name" value="CheY-like_superfamily"/>
</dbReference>
<evidence type="ECO:0000313" key="3">
    <source>
        <dbReference type="EMBL" id="SHI61651.1"/>
    </source>
</evidence>
<feature type="modified residue" description="4-aspartylphosphate" evidence="1">
    <location>
        <position position="48"/>
    </location>
</feature>
<feature type="domain" description="Response regulatory" evidence="2">
    <location>
        <begin position="3"/>
        <end position="114"/>
    </location>
</feature>
<name>A0A1M6CLD1_9RHOB</name>
<dbReference type="InterPro" id="IPR001789">
    <property type="entry name" value="Sig_transdc_resp-reg_receiver"/>
</dbReference>
<evidence type="ECO:0000256" key="1">
    <source>
        <dbReference type="PROSITE-ProRule" id="PRU00169"/>
    </source>
</evidence>
<sequence length="117" mass="12642">MPIVLIVENVPVVSEDIAETVRTQLPDAETVTAKSLKDAEDIVVTGTDIRLCIVSGSAAAPRLEGLARALAERQVPTVVMTNHQVVVDMFDERAEILGKPFSTQMLSDALRNLNLSD</sequence>
<reference evidence="3 4" key="1">
    <citation type="submission" date="2016-11" db="EMBL/GenBank/DDBJ databases">
        <authorList>
            <person name="Jaros S."/>
            <person name="Januszkiewicz K."/>
            <person name="Wedrychowicz H."/>
        </authorList>
    </citation>
    <scope>NUCLEOTIDE SEQUENCE [LARGE SCALE GENOMIC DNA]</scope>
    <source>
        <strain evidence="3 4">DSM 26892</strain>
    </source>
</reference>
<keyword evidence="1" id="KW-0597">Phosphoprotein</keyword>
<proteinExistence type="predicted"/>
<dbReference type="Gene3D" id="3.40.50.2300">
    <property type="match status" value="1"/>
</dbReference>
<protein>
    <recommendedName>
        <fullName evidence="2">Response regulatory domain-containing protein</fullName>
    </recommendedName>
</protein>
<gene>
    <name evidence="3" type="ORF">SAMN04488012_10280</name>
</gene>
<keyword evidence="4" id="KW-1185">Reference proteome</keyword>
<dbReference type="SUPFAM" id="SSF52172">
    <property type="entry name" value="CheY-like"/>
    <property type="match status" value="1"/>
</dbReference>
<dbReference type="AlphaFoldDB" id="A0A1M6CLD1"/>
<accession>A0A1M6CLD1</accession>
<dbReference type="Proteomes" id="UP000184040">
    <property type="component" value="Unassembled WGS sequence"/>
</dbReference>
<dbReference type="RefSeq" id="WP_073126689.1">
    <property type="nucleotide sequence ID" value="NZ_FQZA01000002.1"/>
</dbReference>
<organism evidence="3 4">
    <name type="scientific">Palleronia salina</name>
    <dbReference type="NCBI Taxonomy" id="313368"/>
    <lineage>
        <taxon>Bacteria</taxon>
        <taxon>Pseudomonadati</taxon>
        <taxon>Pseudomonadota</taxon>
        <taxon>Alphaproteobacteria</taxon>
        <taxon>Rhodobacterales</taxon>
        <taxon>Roseobacteraceae</taxon>
        <taxon>Palleronia</taxon>
    </lineage>
</organism>
<evidence type="ECO:0000259" key="2">
    <source>
        <dbReference type="PROSITE" id="PS50110"/>
    </source>
</evidence>
<evidence type="ECO:0000313" key="4">
    <source>
        <dbReference type="Proteomes" id="UP000184040"/>
    </source>
</evidence>